<reference evidence="7" key="1">
    <citation type="submission" date="2021-01" db="EMBL/GenBank/DDBJ databases">
        <title>Whole genome shotgun sequence of Virgisporangium aliadipatigenens NBRC 105644.</title>
        <authorList>
            <person name="Komaki H."/>
            <person name="Tamura T."/>
        </authorList>
    </citation>
    <scope>NUCLEOTIDE SEQUENCE</scope>
    <source>
        <strain evidence="7">NBRC 105644</strain>
    </source>
</reference>
<evidence type="ECO:0000256" key="1">
    <source>
        <dbReference type="ARBA" id="ARBA00001946"/>
    </source>
</evidence>
<dbReference type="Proteomes" id="UP000619260">
    <property type="component" value="Unassembled WGS sequence"/>
</dbReference>
<sequence length="341" mass="35122">MWTVADEELSDWLAERRAATEELLRSTVDGSGEVLLDTVAGHLIAAGGKRMRPALALLAARFGPEPDGRRVLEAAALVELVHVASLYHDDVLDNADRRRGAPSANARWGDRLAVLGGDYLVAKAAILGAGLGPQAQRAQAETLARLVRGQVSEAAGPAPGQDPEQHYLAVVSDKTAALFGLAAHLGALAAGATPAATAALTRYAEQLGIAFQLADDVLDIAADRAASGKPDGADLRQGLRTLPVLRALRGTGERGPRARLRRAVMAGVVAGATGSRGVHRAALTLLRRSPGLSEGRAEAERYAARATADLGVLPEGPARAALAALADTVVGQVGTASTRAA</sequence>
<dbReference type="AlphaFoldDB" id="A0A8J3YPB8"/>
<evidence type="ECO:0000256" key="3">
    <source>
        <dbReference type="ARBA" id="ARBA00022679"/>
    </source>
</evidence>
<proteinExistence type="inferred from homology"/>
<dbReference type="Pfam" id="PF00348">
    <property type="entry name" value="polyprenyl_synt"/>
    <property type="match status" value="1"/>
</dbReference>
<dbReference type="EMBL" id="BOPF01000023">
    <property type="protein sequence ID" value="GIJ48916.1"/>
    <property type="molecule type" value="Genomic_DNA"/>
</dbReference>
<dbReference type="CDD" id="cd00685">
    <property type="entry name" value="Trans_IPPS_HT"/>
    <property type="match status" value="1"/>
</dbReference>
<dbReference type="InterPro" id="IPR000092">
    <property type="entry name" value="Polyprenyl_synt"/>
</dbReference>
<dbReference type="GO" id="GO:0004659">
    <property type="term" value="F:prenyltransferase activity"/>
    <property type="evidence" value="ECO:0007669"/>
    <property type="project" value="InterPro"/>
</dbReference>
<dbReference type="GO" id="GO:0046872">
    <property type="term" value="F:metal ion binding"/>
    <property type="evidence" value="ECO:0007669"/>
    <property type="project" value="UniProtKB-KW"/>
</dbReference>
<evidence type="ECO:0000256" key="5">
    <source>
        <dbReference type="ARBA" id="ARBA00022842"/>
    </source>
</evidence>
<evidence type="ECO:0000256" key="4">
    <source>
        <dbReference type="ARBA" id="ARBA00022723"/>
    </source>
</evidence>
<dbReference type="GO" id="GO:0008299">
    <property type="term" value="P:isoprenoid biosynthetic process"/>
    <property type="evidence" value="ECO:0007669"/>
    <property type="project" value="InterPro"/>
</dbReference>
<dbReference type="SUPFAM" id="SSF48576">
    <property type="entry name" value="Terpenoid synthases"/>
    <property type="match status" value="1"/>
</dbReference>
<gene>
    <name evidence="7" type="ORF">Val02_58020</name>
</gene>
<evidence type="ECO:0000313" key="8">
    <source>
        <dbReference type="Proteomes" id="UP000619260"/>
    </source>
</evidence>
<name>A0A8J3YPB8_9ACTN</name>
<evidence type="ECO:0000256" key="2">
    <source>
        <dbReference type="ARBA" id="ARBA00006706"/>
    </source>
</evidence>
<dbReference type="SFLD" id="SFLDG01017">
    <property type="entry name" value="Polyprenyl_Transferase_Like"/>
    <property type="match status" value="1"/>
</dbReference>
<protein>
    <submittedName>
        <fullName evidence="7">Geranylgeranyl pyrophosphate synthase</fullName>
    </submittedName>
</protein>
<dbReference type="PANTHER" id="PTHR12001">
    <property type="entry name" value="GERANYLGERANYL PYROPHOSPHATE SYNTHASE"/>
    <property type="match status" value="1"/>
</dbReference>
<keyword evidence="3 6" id="KW-0808">Transferase</keyword>
<evidence type="ECO:0000313" key="7">
    <source>
        <dbReference type="EMBL" id="GIJ48916.1"/>
    </source>
</evidence>
<dbReference type="RefSeq" id="WP_203902385.1">
    <property type="nucleotide sequence ID" value="NZ_BOPF01000023.1"/>
</dbReference>
<keyword evidence="4" id="KW-0479">Metal-binding</keyword>
<keyword evidence="8" id="KW-1185">Reference proteome</keyword>
<dbReference type="PANTHER" id="PTHR12001:SF69">
    <property type="entry name" value="ALL TRANS-POLYPRENYL-DIPHOSPHATE SYNTHASE PDSS1"/>
    <property type="match status" value="1"/>
</dbReference>
<dbReference type="PROSITE" id="PS00444">
    <property type="entry name" value="POLYPRENYL_SYNTHASE_2"/>
    <property type="match status" value="1"/>
</dbReference>
<comment type="caution">
    <text evidence="7">The sequence shown here is derived from an EMBL/GenBank/DDBJ whole genome shotgun (WGS) entry which is preliminary data.</text>
</comment>
<accession>A0A8J3YPB8</accession>
<dbReference type="SFLD" id="SFLDS00005">
    <property type="entry name" value="Isoprenoid_Synthase_Type_I"/>
    <property type="match status" value="1"/>
</dbReference>
<dbReference type="InterPro" id="IPR033749">
    <property type="entry name" value="Polyprenyl_synt_CS"/>
</dbReference>
<comment type="similarity">
    <text evidence="2 6">Belongs to the FPP/GGPP synthase family.</text>
</comment>
<comment type="cofactor">
    <cofactor evidence="1">
        <name>Mg(2+)</name>
        <dbReference type="ChEBI" id="CHEBI:18420"/>
    </cofactor>
</comment>
<evidence type="ECO:0000256" key="6">
    <source>
        <dbReference type="RuleBase" id="RU004466"/>
    </source>
</evidence>
<dbReference type="InterPro" id="IPR008949">
    <property type="entry name" value="Isoprenoid_synthase_dom_sf"/>
</dbReference>
<keyword evidence="5" id="KW-0460">Magnesium</keyword>
<organism evidence="7 8">
    <name type="scientific">Virgisporangium aliadipatigenens</name>
    <dbReference type="NCBI Taxonomy" id="741659"/>
    <lineage>
        <taxon>Bacteria</taxon>
        <taxon>Bacillati</taxon>
        <taxon>Actinomycetota</taxon>
        <taxon>Actinomycetes</taxon>
        <taxon>Micromonosporales</taxon>
        <taxon>Micromonosporaceae</taxon>
        <taxon>Virgisporangium</taxon>
    </lineage>
</organism>
<dbReference type="Gene3D" id="1.10.600.10">
    <property type="entry name" value="Farnesyl Diphosphate Synthase"/>
    <property type="match status" value="1"/>
</dbReference>